<feature type="transmembrane region" description="Helical" evidence="1">
    <location>
        <begin position="250"/>
        <end position="268"/>
    </location>
</feature>
<evidence type="ECO:0000313" key="3">
    <source>
        <dbReference type="Proteomes" id="UP001139486"/>
    </source>
</evidence>
<feature type="transmembrane region" description="Helical" evidence="1">
    <location>
        <begin position="325"/>
        <end position="345"/>
    </location>
</feature>
<evidence type="ECO:0000313" key="2">
    <source>
        <dbReference type="EMBL" id="MCP3734173.1"/>
    </source>
</evidence>
<reference evidence="2" key="1">
    <citation type="submission" date="2022-05" db="EMBL/GenBank/DDBJ databases">
        <title>Sphingomonas sp. strain RP10 Genome sequencing and assembly.</title>
        <authorList>
            <person name="Kim I."/>
        </authorList>
    </citation>
    <scope>NUCLEOTIDE SEQUENCE</scope>
    <source>
        <strain evidence="2">RP10</strain>
    </source>
</reference>
<feature type="transmembrane region" description="Helical" evidence="1">
    <location>
        <begin position="137"/>
        <end position="161"/>
    </location>
</feature>
<protein>
    <recommendedName>
        <fullName evidence="4">Glycosyltransferase RgtA/B/C/D-like domain-containing protein</fullName>
    </recommendedName>
</protein>
<evidence type="ECO:0000256" key="1">
    <source>
        <dbReference type="SAM" id="Phobius"/>
    </source>
</evidence>
<name>A0A9X2KSU4_9SPHN</name>
<sequence>MHVLTNSRLRLPLLILVAIAARALTFGNPVVHVDEEFYFVTGSALWRGMLPFVDVWDRKPVGLFLLYALPAGLGFPAGIWAYQALALASAVATAWLVARLATRAGFAAGATAAGIGYILWLGLLGGQGGQSPVFYNLLTIGAALLVLRGGRAAGIAAMALVGVALQIKYSVVFEGVFFGLWLLADAWPRTRRPLAVLTYGVMLIVVALLPTALAAAAYAAIGQGQAFVYANFLSIFHRNPDPLGELAGNLGQIVLVISPLVALAVLALHRAEATRERRFLALWLGVAIAGVLVFRPWFDHYSLPVLLPACAAAAGMLGRGDWQRWRTPALLLTAALAGQIVLVALRGERGDARQFAALAQAVGRGPGCLYVYSGSTMLYVASGRCTSSRYIVPSHLGRTREAGATGVDQDGEIRRILAGQPAVVVMRPPYGGERPQARALAMATMATGYRLAAALPMGNETISVYKRAR</sequence>
<dbReference type="AlphaFoldDB" id="A0A9X2KSU4"/>
<gene>
    <name evidence="2" type="ORF">M9979_04685</name>
</gene>
<feature type="transmembrane region" description="Helical" evidence="1">
    <location>
        <begin position="167"/>
        <end position="184"/>
    </location>
</feature>
<feature type="transmembrane region" description="Helical" evidence="1">
    <location>
        <begin position="63"/>
        <end position="85"/>
    </location>
</feature>
<proteinExistence type="predicted"/>
<organism evidence="2 3">
    <name type="scientific">Sphingomonas liriopis</name>
    <dbReference type="NCBI Taxonomy" id="2949094"/>
    <lineage>
        <taxon>Bacteria</taxon>
        <taxon>Pseudomonadati</taxon>
        <taxon>Pseudomonadota</taxon>
        <taxon>Alphaproteobacteria</taxon>
        <taxon>Sphingomonadales</taxon>
        <taxon>Sphingomonadaceae</taxon>
        <taxon>Sphingomonas</taxon>
    </lineage>
</organism>
<keyword evidence="1" id="KW-1133">Transmembrane helix</keyword>
<feature type="transmembrane region" description="Helical" evidence="1">
    <location>
        <begin position="280"/>
        <end position="298"/>
    </location>
</feature>
<dbReference type="RefSeq" id="WP_254288172.1">
    <property type="nucleotide sequence ID" value="NZ_JAMLDY010000004.1"/>
</dbReference>
<keyword evidence="3" id="KW-1185">Reference proteome</keyword>
<dbReference type="Proteomes" id="UP001139486">
    <property type="component" value="Unassembled WGS sequence"/>
</dbReference>
<evidence type="ECO:0008006" key="4">
    <source>
        <dbReference type="Google" id="ProtNLM"/>
    </source>
</evidence>
<keyword evidence="1" id="KW-0812">Transmembrane</keyword>
<comment type="caution">
    <text evidence="2">The sequence shown here is derived from an EMBL/GenBank/DDBJ whole genome shotgun (WGS) entry which is preliminary data.</text>
</comment>
<feature type="transmembrane region" description="Helical" evidence="1">
    <location>
        <begin position="196"/>
        <end position="221"/>
    </location>
</feature>
<accession>A0A9X2KSU4</accession>
<keyword evidence="1" id="KW-0472">Membrane</keyword>
<feature type="transmembrane region" description="Helical" evidence="1">
    <location>
        <begin position="105"/>
        <end position="125"/>
    </location>
</feature>
<dbReference type="EMBL" id="JAMLDY010000004">
    <property type="protein sequence ID" value="MCP3734173.1"/>
    <property type="molecule type" value="Genomic_DNA"/>
</dbReference>